<dbReference type="RefSeq" id="XP_021098918.1">
    <property type="nucleotide sequence ID" value="XM_021243259.1"/>
</dbReference>
<dbReference type="InterPro" id="IPR043535">
    <property type="entry name" value="TEDC1"/>
</dbReference>
<name>A0AAX6RUD4_HETGA</name>
<dbReference type="AlphaFoldDB" id="A0AAX6RUD4"/>
<dbReference type="GeneID" id="101716083"/>
<dbReference type="RefSeq" id="XP_021098917.1">
    <property type="nucleotide sequence ID" value="XM_021243258.1"/>
</dbReference>
<dbReference type="RefSeq" id="XP_021098920.1">
    <property type="nucleotide sequence ID" value="XM_021243261.1"/>
</dbReference>
<evidence type="ECO:0000313" key="2">
    <source>
        <dbReference type="Proteomes" id="UP000694906"/>
    </source>
</evidence>
<evidence type="ECO:0000313" key="3">
    <source>
        <dbReference type="RefSeq" id="XP_021098917.1"/>
    </source>
</evidence>
<sequence length="459" mass="50820">MDGGAAAWTGAGPRTLPEAIATLSRSLPAGPSPEIFRRAKFDHPEAAPVLWRLLFRVLAPLRANCAAASLGRGAQARWVKVVLHYCGYPRPALAQLPEDGSQGSRELLLAFSWLLARVPLLEWLLSQTCVQLGDQVPTFECEALASPGLAAPQVDARRSVDLRRLQWLMGKLRFRWRSLICSQQEQCALLSKIHTYTHGCHSDQNLGHLSVTETEMLRDPEDSQQVRKGPEALRQMLGCPGSQALWLPADTLVQAEVPSLLALQLLRVLERENARLEAALEWRQCELIFWQWMDTVLGACPPEGPAVPTFLPRIPEHGCQELELVARELQALQEKLREQVLSRRQAWETQVGGLGHGPEWSAARQALQQTVEQELLALQRSWEQERGPSLTQGPHRLVKIKAGTAGAQGLPVAEVIRALRSQEASLEAMLCWLQGQCRQELARLAGAVPGLLWILPPGC</sequence>
<accession>A0AAX6RUD4</accession>
<protein>
    <submittedName>
        <fullName evidence="3 4">Uncharacterized protein C14orf80 homolog isoform X1</fullName>
    </submittedName>
</protein>
<dbReference type="Proteomes" id="UP000694906">
    <property type="component" value="Unplaced"/>
</dbReference>
<dbReference type="CTD" id="283643"/>
<organism evidence="2 5">
    <name type="scientific">Heterocephalus glaber</name>
    <name type="common">Naked mole rat</name>
    <dbReference type="NCBI Taxonomy" id="10181"/>
    <lineage>
        <taxon>Eukaryota</taxon>
        <taxon>Metazoa</taxon>
        <taxon>Chordata</taxon>
        <taxon>Craniata</taxon>
        <taxon>Vertebrata</taxon>
        <taxon>Euteleostomi</taxon>
        <taxon>Mammalia</taxon>
        <taxon>Eutheria</taxon>
        <taxon>Euarchontoglires</taxon>
        <taxon>Glires</taxon>
        <taxon>Rodentia</taxon>
        <taxon>Hystricomorpha</taxon>
        <taxon>Bathyergidae</taxon>
        <taxon>Heterocephalus</taxon>
    </lineage>
</organism>
<dbReference type="PANTHER" id="PTHR35076:SF1">
    <property type="entry name" value="TUBULIN EPSILON AND DELTA COMPLEX PROTEIN 1"/>
    <property type="match status" value="1"/>
</dbReference>
<dbReference type="InterPro" id="IPR027996">
    <property type="entry name" value="TEDC1_dom"/>
</dbReference>
<evidence type="ECO:0000313" key="4">
    <source>
        <dbReference type="RefSeq" id="XP_021098918.1"/>
    </source>
</evidence>
<keyword evidence="2" id="KW-1185">Reference proteome</keyword>
<evidence type="ECO:0000313" key="5">
    <source>
        <dbReference type="RefSeq" id="XP_021098920.1"/>
    </source>
</evidence>
<dbReference type="PANTHER" id="PTHR35076">
    <property type="entry name" value="TUBULIN EPSILON AND DELTA COMPLEX PROTEIN 1"/>
    <property type="match status" value="1"/>
</dbReference>
<gene>
    <name evidence="3 4 5" type="primary">CUNH14orf80</name>
</gene>
<reference evidence="3 4" key="1">
    <citation type="submission" date="2025-04" db="UniProtKB">
        <authorList>
            <consortium name="RefSeq"/>
        </authorList>
    </citation>
    <scope>IDENTIFICATION</scope>
</reference>
<feature type="domain" description="Tubulin epsilon and delta complex protein 1" evidence="1">
    <location>
        <begin position="87"/>
        <end position="297"/>
    </location>
</feature>
<evidence type="ECO:0000259" key="1">
    <source>
        <dbReference type="Pfam" id="PF14970"/>
    </source>
</evidence>
<proteinExistence type="predicted"/>
<dbReference type="Pfam" id="PF14970">
    <property type="entry name" value="TEDC1"/>
    <property type="match status" value="1"/>
</dbReference>